<dbReference type="Proteomes" id="UP000515158">
    <property type="component" value="Unplaced"/>
</dbReference>
<evidence type="ECO:0000313" key="2">
    <source>
        <dbReference type="RefSeq" id="XP_034246817.1"/>
    </source>
</evidence>
<dbReference type="InParanoid" id="A0A6P8ZCV7"/>
<dbReference type="KEGG" id="tpal:117648421"/>
<gene>
    <name evidence="2" type="primary">LOC117648421</name>
</gene>
<sequence>MSRELSGSFIPSESTCHVIDYSSEHADVAACVQEEGLIILREGRVIGWCDIGEGLVHRISIFFTYQPFCKNYVLQLESCVKVVSHASCLKVTHTFDNVTRFEIGDFSQKGFPQLGLWSEDHEDMRITDLTASSSSSLINPNPVETVLSAKLRGLKVSVERVHKQLEEKRKLRRHCMFHIVGVNHTEHSPSLDKLVPLIGSFSNSIEVKKTTSRRHLVIKNSWQKLLDRKWVLGCDVQNNSSGPLRSLSLCVSGGVHGVADVVEWRVMVQQPRRRGRGADSVYAAVPPRPPAFSGRSAVVEVLGLVSAVLPNGRETWTGLPAWRLSVDEVLRGDLVPFGVREGLRDAEHEDVLASAACCPVPVELRVDGREGLADRVVGLLRDANLRAPDGGPDGPLVDHTLLVGTGPPETPLHGALVLLHVHATNACSLHVRARDARHVLLLAHRLLAGLPQHTRLRAVGRRRHDADLGTPALARALIKALSAELRAVTARDRRLPRDALHALEVATDLAAQALSARSCR</sequence>
<organism evidence="2">
    <name type="scientific">Thrips palmi</name>
    <name type="common">Melon thrips</name>
    <dbReference type="NCBI Taxonomy" id="161013"/>
    <lineage>
        <taxon>Eukaryota</taxon>
        <taxon>Metazoa</taxon>
        <taxon>Ecdysozoa</taxon>
        <taxon>Arthropoda</taxon>
        <taxon>Hexapoda</taxon>
        <taxon>Insecta</taxon>
        <taxon>Pterygota</taxon>
        <taxon>Neoptera</taxon>
        <taxon>Paraneoptera</taxon>
        <taxon>Thysanoptera</taxon>
        <taxon>Terebrantia</taxon>
        <taxon>Thripoidea</taxon>
        <taxon>Thripidae</taxon>
        <taxon>Thrips</taxon>
    </lineage>
</organism>
<reference evidence="2" key="1">
    <citation type="submission" date="2025-08" db="UniProtKB">
        <authorList>
            <consortium name="RefSeq"/>
        </authorList>
    </citation>
    <scope>IDENTIFICATION</scope>
    <source>
        <tissue evidence="2">Total insect</tissue>
    </source>
</reference>
<dbReference type="OrthoDB" id="8190241at2759"/>
<protein>
    <submittedName>
        <fullName evidence="2">Uncharacterized protein LOC117648421</fullName>
    </submittedName>
</protein>
<keyword evidence="1" id="KW-1185">Reference proteome</keyword>
<name>A0A6P8ZCV7_THRPL</name>
<dbReference type="AlphaFoldDB" id="A0A6P8ZCV7"/>
<dbReference type="RefSeq" id="XP_034246817.1">
    <property type="nucleotide sequence ID" value="XM_034390926.1"/>
</dbReference>
<proteinExistence type="predicted"/>
<accession>A0A6P8ZCV7</accession>
<dbReference type="GeneID" id="117648421"/>
<evidence type="ECO:0000313" key="1">
    <source>
        <dbReference type="Proteomes" id="UP000515158"/>
    </source>
</evidence>